<sequence>MMEAAQKTIAERKQALGLDPAIPKASFGVPHGLIADPITAEKARRAAELHAKISAKFNSGILDHIPPPPTLASDMKPKESIKSVIFDEHGKTIDQATGEEIKLNHYTPTLKANLRARRAQQFKDVMQTTAQKKPQKVPISFAHYDPRIS</sequence>
<protein>
    <submittedName>
        <fullName evidence="1">Uncharacterized protein</fullName>
    </submittedName>
</protein>
<gene>
    <name evidence="1" type="ORF">PXEA_LOCUS8934</name>
</gene>
<evidence type="ECO:0000313" key="2">
    <source>
        <dbReference type="Proteomes" id="UP000784294"/>
    </source>
</evidence>
<dbReference type="AlphaFoldDB" id="A0A3S5FCY4"/>
<evidence type="ECO:0000313" key="1">
    <source>
        <dbReference type="EMBL" id="VEL15494.1"/>
    </source>
</evidence>
<comment type="caution">
    <text evidence="1">The sequence shown here is derived from an EMBL/GenBank/DDBJ whole genome shotgun (WGS) entry which is preliminary data.</text>
</comment>
<dbReference type="EMBL" id="CAAALY010024782">
    <property type="protein sequence ID" value="VEL15494.1"/>
    <property type="molecule type" value="Genomic_DNA"/>
</dbReference>
<accession>A0A3S5FCY4</accession>
<name>A0A3S5FCY4_9PLAT</name>
<dbReference type="Proteomes" id="UP000784294">
    <property type="component" value="Unassembled WGS sequence"/>
</dbReference>
<dbReference type="OrthoDB" id="10264544at2759"/>
<organism evidence="1 2">
    <name type="scientific">Protopolystoma xenopodis</name>
    <dbReference type="NCBI Taxonomy" id="117903"/>
    <lineage>
        <taxon>Eukaryota</taxon>
        <taxon>Metazoa</taxon>
        <taxon>Spiralia</taxon>
        <taxon>Lophotrochozoa</taxon>
        <taxon>Platyhelminthes</taxon>
        <taxon>Monogenea</taxon>
        <taxon>Polyopisthocotylea</taxon>
        <taxon>Polystomatidea</taxon>
        <taxon>Polystomatidae</taxon>
        <taxon>Protopolystoma</taxon>
    </lineage>
</organism>
<reference evidence="1" key="1">
    <citation type="submission" date="2018-11" db="EMBL/GenBank/DDBJ databases">
        <authorList>
            <consortium name="Pathogen Informatics"/>
        </authorList>
    </citation>
    <scope>NUCLEOTIDE SEQUENCE</scope>
</reference>
<proteinExistence type="predicted"/>
<keyword evidence="2" id="KW-1185">Reference proteome</keyword>